<feature type="domain" description="DUF1648" evidence="2">
    <location>
        <begin position="26"/>
        <end position="73"/>
    </location>
</feature>
<gene>
    <name evidence="3" type="ORF">A8F95_00850</name>
</gene>
<accession>A0A1B9B890</accession>
<evidence type="ECO:0000256" key="1">
    <source>
        <dbReference type="SAM" id="Phobius"/>
    </source>
</evidence>
<organism evidence="3 4">
    <name type="scientific">Pseudobacillus wudalianchiensis</name>
    <dbReference type="NCBI Taxonomy" id="1743143"/>
    <lineage>
        <taxon>Bacteria</taxon>
        <taxon>Bacillati</taxon>
        <taxon>Bacillota</taxon>
        <taxon>Bacilli</taxon>
        <taxon>Bacillales</taxon>
        <taxon>Bacillaceae</taxon>
        <taxon>Pseudobacillus</taxon>
    </lineage>
</organism>
<sequence>MSVDNGSAIKESKTTFEKVSTVVSLLLIIANVIYLFGQWQTLPDQVPIHFNAKGEADGWGNKRMVWFLPAITLILWGGMTILERMPHVYNIPNLTEENKDQQFMNTRLMLNIVKVEIITFLVYTSWQSVQWSHGKEAGLGYFELPIFLIIMLGTIGVFLYQNNKISKNK</sequence>
<feature type="transmembrane region" description="Helical" evidence="1">
    <location>
        <begin position="64"/>
        <end position="82"/>
    </location>
</feature>
<proteinExistence type="predicted"/>
<dbReference type="AlphaFoldDB" id="A0A1B9B890"/>
<feature type="transmembrane region" description="Helical" evidence="1">
    <location>
        <begin position="19"/>
        <end position="37"/>
    </location>
</feature>
<keyword evidence="1" id="KW-1133">Transmembrane helix</keyword>
<dbReference type="EMBL" id="MAYT01000001">
    <property type="protein sequence ID" value="OCA92307.1"/>
    <property type="molecule type" value="Genomic_DNA"/>
</dbReference>
<feature type="transmembrane region" description="Helical" evidence="1">
    <location>
        <begin position="138"/>
        <end position="160"/>
    </location>
</feature>
<evidence type="ECO:0000313" key="3">
    <source>
        <dbReference type="EMBL" id="OCA92307.1"/>
    </source>
</evidence>
<protein>
    <recommendedName>
        <fullName evidence="2">DUF1648 domain-containing protein</fullName>
    </recommendedName>
</protein>
<dbReference type="InterPro" id="IPR012867">
    <property type="entry name" value="DUF1648"/>
</dbReference>
<comment type="caution">
    <text evidence="3">The sequence shown here is derived from an EMBL/GenBank/DDBJ whole genome shotgun (WGS) entry which is preliminary data.</text>
</comment>
<keyword evidence="1" id="KW-0812">Transmembrane</keyword>
<feature type="transmembrane region" description="Helical" evidence="1">
    <location>
        <begin position="108"/>
        <end position="126"/>
    </location>
</feature>
<evidence type="ECO:0000259" key="2">
    <source>
        <dbReference type="Pfam" id="PF07853"/>
    </source>
</evidence>
<dbReference type="Pfam" id="PF07853">
    <property type="entry name" value="DUF1648"/>
    <property type="match status" value="1"/>
</dbReference>
<dbReference type="Proteomes" id="UP000092578">
    <property type="component" value="Unassembled WGS sequence"/>
</dbReference>
<keyword evidence="4" id="KW-1185">Reference proteome</keyword>
<reference evidence="4" key="1">
    <citation type="submission" date="2016-05" db="EMBL/GenBank/DDBJ databases">
        <authorList>
            <person name="Liu B."/>
            <person name="Wang J."/>
            <person name="Zhu Y."/>
            <person name="Liu G."/>
            <person name="Chen Q."/>
            <person name="Chen Z."/>
            <person name="Lan J."/>
            <person name="Che J."/>
            <person name="Ge C."/>
            <person name="Shi H."/>
            <person name="Pan Z."/>
            <person name="Liu X."/>
        </authorList>
    </citation>
    <scope>NUCLEOTIDE SEQUENCE [LARGE SCALE GENOMIC DNA]</scope>
    <source>
        <strain evidence="4">FJAT-27215</strain>
    </source>
</reference>
<evidence type="ECO:0000313" key="4">
    <source>
        <dbReference type="Proteomes" id="UP000092578"/>
    </source>
</evidence>
<name>A0A1B9B890_9BACI</name>
<dbReference type="RefSeq" id="WP_065408825.1">
    <property type="nucleotide sequence ID" value="NZ_MAYT01000001.1"/>
</dbReference>
<keyword evidence="1" id="KW-0472">Membrane</keyword>